<dbReference type="eggNOG" id="ENOG5030RJJ">
    <property type="taxonomic scope" value="Bacteria"/>
</dbReference>
<keyword evidence="1" id="KW-0472">Membrane</keyword>
<dbReference type="EnsemblBacteria" id="AAP99721">
    <property type="protein sequence ID" value="AAP99721"/>
    <property type="gene ID" value="Pro_0677"/>
</dbReference>
<dbReference type="RefSeq" id="WP_011124829.1">
    <property type="nucleotide sequence ID" value="NC_005042.1"/>
</dbReference>
<dbReference type="EMBL" id="AE017126">
    <property type="protein sequence ID" value="AAP99721.1"/>
    <property type="molecule type" value="Genomic_DNA"/>
</dbReference>
<keyword evidence="1" id="KW-1133">Transmembrane helix</keyword>
<keyword evidence="1" id="KW-0812">Transmembrane</keyword>
<dbReference type="HOGENOM" id="CLU_1601232_0_0_3"/>
<evidence type="ECO:0000313" key="3">
    <source>
        <dbReference type="Proteomes" id="UP000001420"/>
    </source>
</evidence>
<feature type="transmembrane region" description="Helical" evidence="1">
    <location>
        <begin position="59"/>
        <end position="83"/>
    </location>
</feature>
<dbReference type="AlphaFoldDB" id="Q7VCR3"/>
<proteinExistence type="predicted"/>
<evidence type="ECO:0000313" key="2">
    <source>
        <dbReference type="EMBL" id="AAP99721.1"/>
    </source>
</evidence>
<protein>
    <submittedName>
        <fullName evidence="2">Uncharacterized protein</fullName>
    </submittedName>
</protein>
<dbReference type="Proteomes" id="UP000001420">
    <property type="component" value="Chromosome"/>
</dbReference>
<keyword evidence="3" id="KW-1185">Reference proteome</keyword>
<dbReference type="PATRIC" id="fig|167539.5.peg.709"/>
<evidence type="ECO:0000256" key="1">
    <source>
        <dbReference type="SAM" id="Phobius"/>
    </source>
</evidence>
<organism evidence="2 3">
    <name type="scientific">Prochlorococcus marinus (strain SARG / CCMP1375 / SS120)</name>
    <dbReference type="NCBI Taxonomy" id="167539"/>
    <lineage>
        <taxon>Bacteria</taxon>
        <taxon>Bacillati</taxon>
        <taxon>Cyanobacteriota</taxon>
        <taxon>Cyanophyceae</taxon>
        <taxon>Synechococcales</taxon>
        <taxon>Prochlorococcaceae</taxon>
        <taxon>Prochlorococcus</taxon>
    </lineage>
</organism>
<accession>Q7VCR3</accession>
<name>Q7VCR3_PROMA</name>
<reference evidence="2 3" key="1">
    <citation type="journal article" date="2003" name="Proc. Natl. Acad. Sci. U.S.A.">
        <title>Genome sequence of the cyanobacterium Prochlorococcus marinus SS120, a nearly minimal oxyphototrophic genome.</title>
        <authorList>
            <person name="Dufresne A."/>
            <person name="Salanoubat M."/>
            <person name="Partensky F."/>
            <person name="Artiguenave F."/>
            <person name="Axmann I.M."/>
            <person name="Barbe V."/>
            <person name="Duprat S."/>
            <person name="Galperin M.Y."/>
            <person name="Koonin E.V."/>
            <person name="Le Gall F."/>
            <person name="Makarova K.S."/>
            <person name="Ostrowski M."/>
            <person name="Oztas S."/>
            <person name="Robert C."/>
            <person name="Rogozin I.B."/>
            <person name="Scanlan D.J."/>
            <person name="Tandeau de Marsac N."/>
            <person name="Weissenbach J."/>
            <person name="Wincker P."/>
            <person name="Wolf Y.I."/>
            <person name="Hess W.R."/>
        </authorList>
    </citation>
    <scope>NUCLEOTIDE SEQUENCE [LARGE SCALE GENOMIC DNA]</scope>
    <source>
        <strain evidence="3">SARG / CCMP1375 / SS120</strain>
    </source>
</reference>
<sequence length="194" mass="21673">MLRERIQEIVDFAQSESPYRSANKGWITDDIYLQLGSKKGQSSSQLDQLAKVSFFWQPIVQLSSILFLVIVISTFLAFTPLALSHGRFQFISGIFELESKPIQIQKKVDVVPDISDRTNESSTANASRTLTKVDVAPDISDRTNESSTANASRTLNKVDLANDSSNVKENTNSQKAVNKRKLITATDLFQSNYH</sequence>
<gene>
    <name evidence="2" type="ordered locus">Pro_0677</name>
</gene>
<dbReference type="OrthoDB" id="541182at2"/>
<dbReference type="KEGG" id="pma:Pro_0677"/>